<dbReference type="AlphaFoldDB" id="A0A6G1C5M1"/>
<keyword evidence="3" id="KW-1185">Reference proteome</keyword>
<evidence type="ECO:0000313" key="3">
    <source>
        <dbReference type="Proteomes" id="UP000479710"/>
    </source>
</evidence>
<gene>
    <name evidence="2" type="ORF">E2562_013572</name>
</gene>
<name>A0A6G1C5M1_9ORYZ</name>
<feature type="region of interest" description="Disordered" evidence="1">
    <location>
        <begin position="1"/>
        <end position="75"/>
    </location>
</feature>
<protein>
    <submittedName>
        <fullName evidence="2">Uncharacterized protein</fullName>
    </submittedName>
</protein>
<feature type="compositionally biased region" description="Acidic residues" evidence="1">
    <location>
        <begin position="44"/>
        <end position="57"/>
    </location>
</feature>
<feature type="compositionally biased region" description="Gly residues" evidence="1">
    <location>
        <begin position="18"/>
        <end position="27"/>
    </location>
</feature>
<reference evidence="2 3" key="1">
    <citation type="submission" date="2019-11" db="EMBL/GenBank/DDBJ databases">
        <title>Whole genome sequence of Oryza granulata.</title>
        <authorList>
            <person name="Li W."/>
        </authorList>
    </citation>
    <scope>NUCLEOTIDE SEQUENCE [LARGE SCALE GENOMIC DNA]</scope>
    <source>
        <strain evidence="3">cv. Menghai</strain>
        <tissue evidence="2">Leaf</tissue>
    </source>
</reference>
<dbReference type="EMBL" id="SPHZ02000010">
    <property type="protein sequence ID" value="KAF0895472.1"/>
    <property type="molecule type" value="Genomic_DNA"/>
</dbReference>
<evidence type="ECO:0000313" key="2">
    <source>
        <dbReference type="EMBL" id="KAF0895472.1"/>
    </source>
</evidence>
<accession>A0A6G1C5M1</accession>
<comment type="caution">
    <text evidence="2">The sequence shown here is derived from an EMBL/GenBank/DDBJ whole genome shotgun (WGS) entry which is preliminary data.</text>
</comment>
<evidence type="ECO:0000256" key="1">
    <source>
        <dbReference type="SAM" id="MobiDB-lite"/>
    </source>
</evidence>
<organism evidence="2 3">
    <name type="scientific">Oryza meyeriana var. granulata</name>
    <dbReference type="NCBI Taxonomy" id="110450"/>
    <lineage>
        <taxon>Eukaryota</taxon>
        <taxon>Viridiplantae</taxon>
        <taxon>Streptophyta</taxon>
        <taxon>Embryophyta</taxon>
        <taxon>Tracheophyta</taxon>
        <taxon>Spermatophyta</taxon>
        <taxon>Magnoliopsida</taxon>
        <taxon>Liliopsida</taxon>
        <taxon>Poales</taxon>
        <taxon>Poaceae</taxon>
        <taxon>BOP clade</taxon>
        <taxon>Oryzoideae</taxon>
        <taxon>Oryzeae</taxon>
        <taxon>Oryzinae</taxon>
        <taxon>Oryza</taxon>
        <taxon>Oryza meyeriana</taxon>
    </lineage>
</organism>
<sequence>MVGGGGEAEEAWGRDLGVEGGPLGAAGLGRWQSRGGREGLSESASDDDGDSEQDLDSGDLGRPMHTKGTEELPPGAHLHNVFHVAADYATAPTPATSFPLQNAHFVFVWHAV</sequence>
<dbReference type="Proteomes" id="UP000479710">
    <property type="component" value="Unassembled WGS sequence"/>
</dbReference>
<proteinExistence type="predicted"/>